<name>A0A0C3HEL2_OIDMZ</name>
<keyword evidence="1" id="KW-1133">Transmembrane helix</keyword>
<reference evidence="3" key="2">
    <citation type="submission" date="2015-01" db="EMBL/GenBank/DDBJ databases">
        <title>Evolutionary Origins and Diversification of the Mycorrhizal Mutualists.</title>
        <authorList>
            <consortium name="DOE Joint Genome Institute"/>
            <consortium name="Mycorrhizal Genomics Consortium"/>
            <person name="Kohler A."/>
            <person name="Kuo A."/>
            <person name="Nagy L.G."/>
            <person name="Floudas D."/>
            <person name="Copeland A."/>
            <person name="Barry K.W."/>
            <person name="Cichocki N."/>
            <person name="Veneault-Fourrey C."/>
            <person name="LaButti K."/>
            <person name="Lindquist E.A."/>
            <person name="Lipzen A."/>
            <person name="Lundell T."/>
            <person name="Morin E."/>
            <person name="Murat C."/>
            <person name="Riley R."/>
            <person name="Ohm R."/>
            <person name="Sun H."/>
            <person name="Tunlid A."/>
            <person name="Henrissat B."/>
            <person name="Grigoriev I.V."/>
            <person name="Hibbett D.S."/>
            <person name="Martin F."/>
        </authorList>
    </citation>
    <scope>NUCLEOTIDE SEQUENCE [LARGE SCALE GENOMIC DNA]</scope>
    <source>
        <strain evidence="3">Zn</strain>
    </source>
</reference>
<dbReference type="Pfam" id="PF10306">
    <property type="entry name" value="FLILHELTA"/>
    <property type="match status" value="1"/>
</dbReference>
<reference evidence="2 3" key="1">
    <citation type="submission" date="2014-04" db="EMBL/GenBank/DDBJ databases">
        <authorList>
            <consortium name="DOE Joint Genome Institute"/>
            <person name="Kuo A."/>
            <person name="Martino E."/>
            <person name="Perotto S."/>
            <person name="Kohler A."/>
            <person name="Nagy L.G."/>
            <person name="Floudas D."/>
            <person name="Copeland A."/>
            <person name="Barry K.W."/>
            <person name="Cichocki N."/>
            <person name="Veneault-Fourrey C."/>
            <person name="LaButti K."/>
            <person name="Lindquist E.A."/>
            <person name="Lipzen A."/>
            <person name="Lundell T."/>
            <person name="Morin E."/>
            <person name="Murat C."/>
            <person name="Sun H."/>
            <person name="Tunlid A."/>
            <person name="Henrissat B."/>
            <person name="Grigoriev I.V."/>
            <person name="Hibbett D.S."/>
            <person name="Martin F."/>
            <person name="Nordberg H.P."/>
            <person name="Cantor M.N."/>
            <person name="Hua S.X."/>
        </authorList>
    </citation>
    <scope>NUCLEOTIDE SEQUENCE [LARGE SCALE GENOMIC DNA]</scope>
    <source>
        <strain evidence="2 3">Zn</strain>
    </source>
</reference>
<dbReference type="PANTHER" id="PTHR28002:SF1">
    <property type="entry name" value="MIOREX COMPLEX COMPONENT 11"/>
    <property type="match status" value="1"/>
</dbReference>
<feature type="transmembrane region" description="Helical" evidence="1">
    <location>
        <begin position="65"/>
        <end position="89"/>
    </location>
</feature>
<dbReference type="OrthoDB" id="5580261at2759"/>
<keyword evidence="1" id="KW-0472">Membrane</keyword>
<evidence type="ECO:0000313" key="2">
    <source>
        <dbReference type="EMBL" id="KIN01590.1"/>
    </source>
</evidence>
<evidence type="ECO:0000256" key="1">
    <source>
        <dbReference type="SAM" id="Phobius"/>
    </source>
</evidence>
<dbReference type="Proteomes" id="UP000054321">
    <property type="component" value="Unassembled WGS sequence"/>
</dbReference>
<dbReference type="EMBL" id="KN832875">
    <property type="protein sequence ID" value="KIN01590.1"/>
    <property type="molecule type" value="Genomic_DNA"/>
</dbReference>
<dbReference type="HOGENOM" id="CLU_071379_2_0_1"/>
<dbReference type="GO" id="GO:0005739">
    <property type="term" value="C:mitochondrion"/>
    <property type="evidence" value="ECO:0007669"/>
    <property type="project" value="TreeGrafter"/>
</dbReference>
<organism evidence="2 3">
    <name type="scientific">Oidiodendron maius (strain Zn)</name>
    <dbReference type="NCBI Taxonomy" id="913774"/>
    <lineage>
        <taxon>Eukaryota</taxon>
        <taxon>Fungi</taxon>
        <taxon>Dikarya</taxon>
        <taxon>Ascomycota</taxon>
        <taxon>Pezizomycotina</taxon>
        <taxon>Leotiomycetes</taxon>
        <taxon>Leotiomycetes incertae sedis</taxon>
        <taxon>Myxotrichaceae</taxon>
        <taxon>Oidiodendron</taxon>
    </lineage>
</organism>
<dbReference type="PANTHER" id="PTHR28002">
    <property type="entry name" value="MIOREX COMPLEX COMPONENT 11"/>
    <property type="match status" value="1"/>
</dbReference>
<evidence type="ECO:0000313" key="3">
    <source>
        <dbReference type="Proteomes" id="UP000054321"/>
    </source>
</evidence>
<dbReference type="AlphaFoldDB" id="A0A0C3HEL2"/>
<proteinExistence type="predicted"/>
<keyword evidence="1" id="KW-0812">Transmembrane</keyword>
<accession>A0A0C3HEL2</accession>
<sequence length="228" mass="25291">MFFRALRRKPFPSFAGPSPFRRPIQQRFQSSKASTDARIDRVLSRVPRFLRPYTESLRNAPVSNIVAFLILHEITAIVPLIGLAAWFHWSGWLPSFLGEGSYFSEGVSKFGRYFARKGWFGFNKEAIEILDKQPAPAETGKQSASGEVEELERRWNVGEAGSRILIEVATAYAITKIVLPVRIIFSVWATPWTARVFISKVFGRAQKSATAGKGAAVGKNAGNGAKDA</sequence>
<gene>
    <name evidence="2" type="ORF">OIDMADRAFT_178923</name>
</gene>
<keyword evidence="3" id="KW-1185">Reference proteome</keyword>
<protein>
    <submittedName>
        <fullName evidence="2">Uncharacterized protein</fullName>
    </submittedName>
</protein>
<dbReference type="InterPro" id="IPR018811">
    <property type="entry name" value="MRX11"/>
</dbReference>
<dbReference type="InParanoid" id="A0A0C3HEL2"/>